<gene>
    <name evidence="3" type="ORF">OLEA9_A095226</name>
</gene>
<dbReference type="GO" id="GO:0004523">
    <property type="term" value="F:RNA-DNA hybrid ribonuclease activity"/>
    <property type="evidence" value="ECO:0007669"/>
    <property type="project" value="InterPro"/>
</dbReference>
<evidence type="ECO:0000256" key="1">
    <source>
        <dbReference type="SAM" id="SignalP"/>
    </source>
</evidence>
<dbReference type="PANTHER" id="PTHR47723">
    <property type="entry name" value="OS05G0353850 PROTEIN"/>
    <property type="match status" value="1"/>
</dbReference>
<reference evidence="3 4" key="1">
    <citation type="submission" date="2019-12" db="EMBL/GenBank/DDBJ databases">
        <authorList>
            <person name="Alioto T."/>
            <person name="Alioto T."/>
            <person name="Gomez Garrido J."/>
        </authorList>
    </citation>
    <scope>NUCLEOTIDE SEQUENCE [LARGE SCALE GENOMIC DNA]</scope>
</reference>
<dbReference type="EMBL" id="CACTIH010009048">
    <property type="protein sequence ID" value="CAA3021114.1"/>
    <property type="molecule type" value="Genomic_DNA"/>
</dbReference>
<protein>
    <submittedName>
        <fullName evidence="3">Ribonuclease H</fullName>
    </submittedName>
</protein>
<organism evidence="3 4">
    <name type="scientific">Olea europaea subsp. europaea</name>
    <dbReference type="NCBI Taxonomy" id="158383"/>
    <lineage>
        <taxon>Eukaryota</taxon>
        <taxon>Viridiplantae</taxon>
        <taxon>Streptophyta</taxon>
        <taxon>Embryophyta</taxon>
        <taxon>Tracheophyta</taxon>
        <taxon>Spermatophyta</taxon>
        <taxon>Magnoliopsida</taxon>
        <taxon>eudicotyledons</taxon>
        <taxon>Gunneridae</taxon>
        <taxon>Pentapetalae</taxon>
        <taxon>asterids</taxon>
        <taxon>lamiids</taxon>
        <taxon>Lamiales</taxon>
        <taxon>Oleaceae</taxon>
        <taxon>Oleeae</taxon>
        <taxon>Olea</taxon>
    </lineage>
</organism>
<sequence>MTSHKLIHSVMLISQGMWKWTVVVASLLPVHKPITQREAAELKALLTGLKICHERGYKNIWVELDTQLAVKRISDPATDSRPGRNRKVQYLVDEVRSISSYLNVHYTNIYRQANSAADFLANEGVRTKERRIMEEKELPEGLKEILRASGRLLGQ</sequence>
<dbReference type="CDD" id="cd06222">
    <property type="entry name" value="RNase_H_like"/>
    <property type="match status" value="1"/>
</dbReference>
<dbReference type="OrthoDB" id="895680at2759"/>
<evidence type="ECO:0000313" key="4">
    <source>
        <dbReference type="Proteomes" id="UP000594638"/>
    </source>
</evidence>
<dbReference type="InterPro" id="IPR044730">
    <property type="entry name" value="RNase_H-like_dom_plant"/>
</dbReference>
<evidence type="ECO:0000313" key="3">
    <source>
        <dbReference type="EMBL" id="CAA3021114.1"/>
    </source>
</evidence>
<dbReference type="InterPro" id="IPR012337">
    <property type="entry name" value="RNaseH-like_sf"/>
</dbReference>
<feature type="domain" description="RNase H type-1" evidence="2">
    <location>
        <begin position="32"/>
        <end position="123"/>
    </location>
</feature>
<dbReference type="Gene3D" id="3.30.420.10">
    <property type="entry name" value="Ribonuclease H-like superfamily/Ribonuclease H"/>
    <property type="match status" value="1"/>
</dbReference>
<dbReference type="PANTHER" id="PTHR47723:SF19">
    <property type="entry name" value="POLYNUCLEOTIDYL TRANSFERASE, RIBONUCLEASE H-LIKE SUPERFAMILY PROTEIN"/>
    <property type="match status" value="1"/>
</dbReference>
<comment type="caution">
    <text evidence="3">The sequence shown here is derived from an EMBL/GenBank/DDBJ whole genome shotgun (WGS) entry which is preliminary data.</text>
</comment>
<dbReference type="SUPFAM" id="SSF53098">
    <property type="entry name" value="Ribonuclease H-like"/>
    <property type="match status" value="1"/>
</dbReference>
<keyword evidence="1" id="KW-0732">Signal</keyword>
<dbReference type="Pfam" id="PF13456">
    <property type="entry name" value="RVT_3"/>
    <property type="match status" value="1"/>
</dbReference>
<feature type="chain" id="PRO_5035842194" evidence="1">
    <location>
        <begin position="26"/>
        <end position="155"/>
    </location>
</feature>
<keyword evidence="4" id="KW-1185">Reference proteome</keyword>
<dbReference type="Gramene" id="OE9A095226T1">
    <property type="protein sequence ID" value="OE9A095226C1"/>
    <property type="gene ID" value="OE9A095226"/>
</dbReference>
<accession>A0A8S0UT67</accession>
<dbReference type="InterPro" id="IPR053151">
    <property type="entry name" value="RNase_H-like"/>
</dbReference>
<proteinExistence type="predicted"/>
<dbReference type="InterPro" id="IPR036397">
    <property type="entry name" value="RNaseH_sf"/>
</dbReference>
<name>A0A8S0UT67_OLEEU</name>
<evidence type="ECO:0000259" key="2">
    <source>
        <dbReference type="Pfam" id="PF13456"/>
    </source>
</evidence>
<dbReference type="AlphaFoldDB" id="A0A8S0UT67"/>
<feature type="signal peptide" evidence="1">
    <location>
        <begin position="1"/>
        <end position="25"/>
    </location>
</feature>
<dbReference type="Proteomes" id="UP000594638">
    <property type="component" value="Unassembled WGS sequence"/>
</dbReference>
<dbReference type="InterPro" id="IPR002156">
    <property type="entry name" value="RNaseH_domain"/>
</dbReference>
<dbReference type="GO" id="GO:0003676">
    <property type="term" value="F:nucleic acid binding"/>
    <property type="evidence" value="ECO:0007669"/>
    <property type="project" value="InterPro"/>
</dbReference>